<evidence type="ECO:0000256" key="1">
    <source>
        <dbReference type="SAM" id="MobiDB-lite"/>
    </source>
</evidence>
<dbReference type="AlphaFoldDB" id="A0AAD4EVH4"/>
<feature type="region of interest" description="Disordered" evidence="1">
    <location>
        <begin position="1"/>
        <end position="218"/>
    </location>
</feature>
<keyword evidence="3" id="KW-1185">Reference proteome</keyword>
<feature type="region of interest" description="Disordered" evidence="1">
    <location>
        <begin position="245"/>
        <end position="273"/>
    </location>
</feature>
<accession>A0AAD4EVH4</accession>
<proteinExistence type="predicted"/>
<feature type="compositionally biased region" description="Low complexity" evidence="1">
    <location>
        <begin position="167"/>
        <end position="214"/>
    </location>
</feature>
<feature type="compositionally biased region" description="Polar residues" evidence="1">
    <location>
        <begin position="85"/>
        <end position="166"/>
    </location>
</feature>
<organism evidence="2 3">
    <name type="scientific">Staphylotrichum longicolle</name>
    <dbReference type="NCBI Taxonomy" id="669026"/>
    <lineage>
        <taxon>Eukaryota</taxon>
        <taxon>Fungi</taxon>
        <taxon>Dikarya</taxon>
        <taxon>Ascomycota</taxon>
        <taxon>Pezizomycotina</taxon>
        <taxon>Sordariomycetes</taxon>
        <taxon>Sordariomycetidae</taxon>
        <taxon>Sordariales</taxon>
        <taxon>Chaetomiaceae</taxon>
        <taxon>Staphylotrichum</taxon>
    </lineage>
</organism>
<evidence type="ECO:0000313" key="2">
    <source>
        <dbReference type="EMBL" id="KAG7287915.1"/>
    </source>
</evidence>
<name>A0AAD4EVH4_9PEZI</name>
<sequence length="297" mass="31599">MPAARQTPTQGTQGLAHNSGYASAAPTEQASSAQNYNYNQYQSGNTQDSTSSDRVAYQPYSNNPPGAQSSSYSSSDNYNARVPNAASSTLSGSLSQNVASSYHSNPAATTNNAQWGTSTPTPQARNTRGYNNTQSATSSAYNSSHTPQSQSLQGFSVRPQPQTQPRSSSTTYSQQLQQQQQRQQQQHGQQQQQQGYSGYMNQQQQQQPTTSSQQNWGYGFGAANSSSSGYNSAAATGSGNNAAYPAAGATSHGTQGHGHAGHGHQAQQQHRSMNLSSHTYMEHDQALYALLRSNPAG</sequence>
<reference evidence="2" key="1">
    <citation type="submission" date="2023-02" db="EMBL/GenBank/DDBJ databases">
        <authorList>
            <person name="Palmer J.M."/>
        </authorList>
    </citation>
    <scope>NUCLEOTIDE SEQUENCE</scope>
    <source>
        <strain evidence="2">FW57</strain>
    </source>
</reference>
<evidence type="ECO:0000313" key="3">
    <source>
        <dbReference type="Proteomes" id="UP001197093"/>
    </source>
</evidence>
<gene>
    <name evidence="2" type="ORF">NEMBOFW57_007433</name>
</gene>
<comment type="caution">
    <text evidence="2">The sequence shown here is derived from an EMBL/GenBank/DDBJ whole genome shotgun (WGS) entry which is preliminary data.</text>
</comment>
<protein>
    <submittedName>
        <fullName evidence="2">Uncharacterized protein</fullName>
    </submittedName>
</protein>
<dbReference type="Proteomes" id="UP001197093">
    <property type="component" value="Unassembled WGS sequence"/>
</dbReference>
<dbReference type="EMBL" id="JAHCVI010000003">
    <property type="protein sequence ID" value="KAG7287915.1"/>
    <property type="molecule type" value="Genomic_DNA"/>
</dbReference>
<feature type="compositionally biased region" description="Polar residues" evidence="1">
    <location>
        <begin position="1"/>
        <end position="16"/>
    </location>
</feature>
<feature type="compositionally biased region" description="Low complexity" evidence="1">
    <location>
        <begin position="29"/>
        <end position="43"/>
    </location>
</feature>
<feature type="compositionally biased region" description="Polar residues" evidence="1">
    <location>
        <begin position="44"/>
        <end position="68"/>
    </location>
</feature>
<feature type="compositionally biased region" description="Low complexity" evidence="1">
    <location>
        <begin position="245"/>
        <end position="254"/>
    </location>
</feature>